<dbReference type="Proteomes" id="UP000055611">
    <property type="component" value="Chromosome"/>
</dbReference>
<dbReference type="Gene3D" id="2.180.10.10">
    <property type="entry name" value="RHS repeat-associated core"/>
    <property type="match status" value="1"/>
</dbReference>
<reference evidence="3 5" key="1">
    <citation type="journal article" date="2016" name="Front. Microbiol.">
        <title>Genome Sequence of the Piezophilic, Mesophilic Sulfate-Reducing Bacterium Desulfovibrio indicus J2T.</title>
        <authorList>
            <person name="Cao J."/>
            <person name="Maignien L."/>
            <person name="Shao Z."/>
            <person name="Alain K."/>
            <person name="Jebbar M."/>
        </authorList>
    </citation>
    <scope>NUCLEOTIDE SEQUENCE [LARGE SCALE GENOMIC DNA]</scope>
    <source>
        <strain evidence="3 5">J2</strain>
    </source>
</reference>
<protein>
    <recommendedName>
        <fullName evidence="2">Teneurin-like YD-shell domain-containing protein</fullName>
    </recommendedName>
</protein>
<sequence>MEERQRRLSHNQVGSPYQAVGKHDNVIKEIAYDPFGGIIEDTNPGFRIPLGFAGGLHDRDLGFVRFGGRDKSAGQRIWH</sequence>
<evidence type="ECO:0000313" key="5">
    <source>
        <dbReference type="Proteomes" id="UP000055611"/>
    </source>
</evidence>
<feature type="domain" description="Teneurin-like YD-shell" evidence="2">
    <location>
        <begin position="8"/>
        <end position="70"/>
    </location>
</feature>
<accession>A0A126QRU1</accession>
<evidence type="ECO:0000259" key="2">
    <source>
        <dbReference type="Pfam" id="PF25023"/>
    </source>
</evidence>
<keyword evidence="1" id="KW-0677">Repeat</keyword>
<dbReference type="InterPro" id="IPR056823">
    <property type="entry name" value="TEN-like_YD-shell"/>
</dbReference>
<dbReference type="EMBL" id="CP014206">
    <property type="protein sequence ID" value="AMK12632.1"/>
    <property type="molecule type" value="Genomic_DNA"/>
</dbReference>
<dbReference type="RefSeq" id="WP_066806406.1">
    <property type="nucleotide sequence ID" value="NZ_CP014206.1"/>
</dbReference>
<gene>
    <name evidence="3" type="ORF">AWY79_16720</name>
    <name evidence="4" type="ORF">EDC59_102378</name>
</gene>
<dbReference type="KEGG" id="dej:AWY79_16720"/>
<dbReference type="AlphaFoldDB" id="A0A126QRU1"/>
<evidence type="ECO:0000313" key="6">
    <source>
        <dbReference type="Proteomes" id="UP000295506"/>
    </source>
</evidence>
<organism evidence="4 6">
    <name type="scientific">Pseudodesulfovibrio indicus</name>
    <dbReference type="NCBI Taxonomy" id="1716143"/>
    <lineage>
        <taxon>Bacteria</taxon>
        <taxon>Pseudomonadati</taxon>
        <taxon>Thermodesulfobacteriota</taxon>
        <taxon>Desulfovibrionia</taxon>
        <taxon>Desulfovibrionales</taxon>
        <taxon>Desulfovibrionaceae</taxon>
    </lineage>
</organism>
<dbReference type="Proteomes" id="UP000295506">
    <property type="component" value="Unassembled WGS sequence"/>
</dbReference>
<name>A0A126QRU1_9BACT</name>
<dbReference type="Pfam" id="PF25023">
    <property type="entry name" value="TEN_YD-shell"/>
    <property type="match status" value="1"/>
</dbReference>
<keyword evidence="5" id="KW-1185">Reference proteome</keyword>
<evidence type="ECO:0000313" key="4">
    <source>
        <dbReference type="EMBL" id="TDT90944.1"/>
    </source>
</evidence>
<proteinExistence type="predicted"/>
<evidence type="ECO:0000256" key="1">
    <source>
        <dbReference type="ARBA" id="ARBA00022737"/>
    </source>
</evidence>
<evidence type="ECO:0000313" key="3">
    <source>
        <dbReference type="EMBL" id="AMK12632.1"/>
    </source>
</evidence>
<dbReference type="EMBL" id="SOBK01000002">
    <property type="protein sequence ID" value="TDT90944.1"/>
    <property type="molecule type" value="Genomic_DNA"/>
</dbReference>
<reference evidence="4 6" key="2">
    <citation type="submission" date="2019-03" db="EMBL/GenBank/DDBJ databases">
        <title>Genomic Encyclopedia of Type Strains, Phase IV (KMG-IV): sequencing the most valuable type-strain genomes for metagenomic binning, comparative biology and taxonomic classification.</title>
        <authorList>
            <person name="Goeker M."/>
        </authorList>
    </citation>
    <scope>NUCLEOTIDE SEQUENCE [LARGE SCALE GENOMIC DNA]</scope>
    <source>
        <strain evidence="4 6">DSM 101483</strain>
    </source>
</reference>